<evidence type="ECO:0008006" key="4">
    <source>
        <dbReference type="Google" id="ProtNLM"/>
    </source>
</evidence>
<sequence length="153" mass="15488">MLRVLAKVLMLITGSAFRRAVSVVVMACLVAGPFAGALAAHHIFDVDGALEELAGTSVALTGVDVSSIDLSPAEASIVDPSLAAADAKAFGAAHDPAQPQPSADHDCHGCSIVVLHAPAASVALRLRSMPEEAAPARLSAGRSVPADIRPPRA</sequence>
<protein>
    <recommendedName>
        <fullName evidence="4">DUF2946 domain-containing protein</fullName>
    </recommendedName>
</protein>
<name>A7IMG1_XANP2</name>
<reference evidence="2 3" key="1">
    <citation type="submission" date="2007-07" db="EMBL/GenBank/DDBJ databases">
        <title>Complete sequence of chromosome of Xanthobacter autotrophicus Py2.</title>
        <authorList>
            <consortium name="US DOE Joint Genome Institute"/>
            <person name="Copeland A."/>
            <person name="Lucas S."/>
            <person name="Lapidus A."/>
            <person name="Barry K."/>
            <person name="Glavina del Rio T."/>
            <person name="Hammon N."/>
            <person name="Israni S."/>
            <person name="Dalin E."/>
            <person name="Tice H."/>
            <person name="Pitluck S."/>
            <person name="Sims D."/>
            <person name="Brettin T."/>
            <person name="Bruce D."/>
            <person name="Detter J.C."/>
            <person name="Han C."/>
            <person name="Tapia R."/>
            <person name="Brainard J."/>
            <person name="Schmutz J."/>
            <person name="Larimer F."/>
            <person name="Land M."/>
            <person name="Hauser L."/>
            <person name="Kyrpides N."/>
            <person name="Kim E."/>
            <person name="Ensigns S.A."/>
            <person name="Richardson P."/>
        </authorList>
    </citation>
    <scope>NUCLEOTIDE SEQUENCE [LARGE SCALE GENOMIC DNA]</scope>
    <source>
        <strain evidence="3">ATCC BAA-1158 / Py2</strain>
    </source>
</reference>
<dbReference type="AlphaFoldDB" id="A7IMG1"/>
<dbReference type="STRING" id="78245.Xaut_3980"/>
<gene>
    <name evidence="2" type="ordered locus">Xaut_3980</name>
</gene>
<dbReference type="KEGG" id="xau:Xaut_3980"/>
<evidence type="ECO:0000256" key="1">
    <source>
        <dbReference type="SAM" id="MobiDB-lite"/>
    </source>
</evidence>
<dbReference type="EMBL" id="CP000781">
    <property type="protein sequence ID" value="ABS69204.1"/>
    <property type="molecule type" value="Genomic_DNA"/>
</dbReference>
<evidence type="ECO:0000313" key="2">
    <source>
        <dbReference type="EMBL" id="ABS69204.1"/>
    </source>
</evidence>
<dbReference type="HOGENOM" id="CLU_1712575_0_0_5"/>
<feature type="region of interest" description="Disordered" evidence="1">
    <location>
        <begin position="133"/>
        <end position="153"/>
    </location>
</feature>
<keyword evidence="3" id="KW-1185">Reference proteome</keyword>
<evidence type="ECO:0000313" key="3">
    <source>
        <dbReference type="Proteomes" id="UP000002417"/>
    </source>
</evidence>
<accession>A7IMG1</accession>
<organism evidence="2 3">
    <name type="scientific">Xanthobacter autotrophicus (strain ATCC BAA-1158 / Py2)</name>
    <dbReference type="NCBI Taxonomy" id="78245"/>
    <lineage>
        <taxon>Bacteria</taxon>
        <taxon>Pseudomonadati</taxon>
        <taxon>Pseudomonadota</taxon>
        <taxon>Alphaproteobacteria</taxon>
        <taxon>Hyphomicrobiales</taxon>
        <taxon>Xanthobacteraceae</taxon>
        <taxon>Xanthobacter</taxon>
    </lineage>
</organism>
<dbReference type="Proteomes" id="UP000002417">
    <property type="component" value="Chromosome"/>
</dbReference>
<proteinExistence type="predicted"/>